<protein>
    <submittedName>
        <fullName evidence="1">Uncharacterized protein</fullName>
    </submittedName>
</protein>
<gene>
    <name evidence="1" type="ORF">L6452_42169</name>
</gene>
<reference evidence="1 2" key="2">
    <citation type="journal article" date="2022" name="Mol. Ecol. Resour.">
        <title>The genomes of chicory, endive, great burdock and yacon provide insights into Asteraceae paleo-polyploidization history and plant inulin production.</title>
        <authorList>
            <person name="Fan W."/>
            <person name="Wang S."/>
            <person name="Wang H."/>
            <person name="Wang A."/>
            <person name="Jiang F."/>
            <person name="Liu H."/>
            <person name="Zhao H."/>
            <person name="Xu D."/>
            <person name="Zhang Y."/>
        </authorList>
    </citation>
    <scope>NUCLEOTIDE SEQUENCE [LARGE SCALE GENOMIC DNA]</scope>
    <source>
        <strain evidence="2">cv. Niubang</strain>
    </source>
</reference>
<evidence type="ECO:0000313" key="2">
    <source>
        <dbReference type="Proteomes" id="UP001055879"/>
    </source>
</evidence>
<organism evidence="1 2">
    <name type="scientific">Arctium lappa</name>
    <name type="common">Greater burdock</name>
    <name type="synonym">Lappa major</name>
    <dbReference type="NCBI Taxonomy" id="4217"/>
    <lineage>
        <taxon>Eukaryota</taxon>
        <taxon>Viridiplantae</taxon>
        <taxon>Streptophyta</taxon>
        <taxon>Embryophyta</taxon>
        <taxon>Tracheophyta</taxon>
        <taxon>Spermatophyta</taxon>
        <taxon>Magnoliopsida</taxon>
        <taxon>eudicotyledons</taxon>
        <taxon>Gunneridae</taxon>
        <taxon>Pentapetalae</taxon>
        <taxon>asterids</taxon>
        <taxon>campanulids</taxon>
        <taxon>Asterales</taxon>
        <taxon>Asteraceae</taxon>
        <taxon>Carduoideae</taxon>
        <taxon>Cardueae</taxon>
        <taxon>Arctiinae</taxon>
        <taxon>Arctium</taxon>
    </lineage>
</organism>
<reference evidence="2" key="1">
    <citation type="journal article" date="2022" name="Mol. Ecol. Resour.">
        <title>The genomes of chicory, endive, great burdock and yacon provide insights into Asteraceae palaeo-polyploidization history and plant inulin production.</title>
        <authorList>
            <person name="Fan W."/>
            <person name="Wang S."/>
            <person name="Wang H."/>
            <person name="Wang A."/>
            <person name="Jiang F."/>
            <person name="Liu H."/>
            <person name="Zhao H."/>
            <person name="Xu D."/>
            <person name="Zhang Y."/>
        </authorList>
    </citation>
    <scope>NUCLEOTIDE SEQUENCE [LARGE SCALE GENOMIC DNA]</scope>
    <source>
        <strain evidence="2">cv. Niubang</strain>
    </source>
</reference>
<proteinExistence type="predicted"/>
<accession>A0ACB8XHG5</accession>
<comment type="caution">
    <text evidence="1">The sequence shown here is derived from an EMBL/GenBank/DDBJ whole genome shotgun (WGS) entry which is preliminary data.</text>
</comment>
<dbReference type="EMBL" id="CM042063">
    <property type="protein sequence ID" value="KAI3667121.1"/>
    <property type="molecule type" value="Genomic_DNA"/>
</dbReference>
<keyword evidence="2" id="KW-1185">Reference proteome</keyword>
<sequence length="231" mass="24886">MRNQRWLKAYRRQQAAEKGAKEGEGVGYTSAGVARRTVTSFQDSGRTTLLGFWGFSTAAALQWKHKPKTVEARPSSSKGVEGGKLKGNVEVPSSGTEVSIPTSADVEMMVDVSEIQHCPQSTKPCVPSDKLKEKNCDKLDDQKDKGVDPSNGPPLLVASMVKALRVYDKPRRGPPIQTSRTENRFSILSSDEGSDADDEEEISQESIQHLGDGPIPVVGNNVGSPKSGTSC</sequence>
<dbReference type="Proteomes" id="UP001055879">
    <property type="component" value="Linkage Group LG17"/>
</dbReference>
<evidence type="ECO:0000313" key="1">
    <source>
        <dbReference type="EMBL" id="KAI3667121.1"/>
    </source>
</evidence>
<name>A0ACB8XHG5_ARCLA</name>